<gene>
    <name evidence="2" type="ORF">BDV23DRAFT_190974</name>
</gene>
<reference evidence="2" key="1">
    <citation type="submission" date="2019-04" db="EMBL/GenBank/DDBJ databases">
        <title>Friends and foes A comparative genomics studyof 23 Aspergillus species from section Flavi.</title>
        <authorList>
            <consortium name="DOE Joint Genome Institute"/>
            <person name="Kjaerbolling I."/>
            <person name="Vesth T."/>
            <person name="Frisvad J.C."/>
            <person name="Nybo J.L."/>
            <person name="Theobald S."/>
            <person name="Kildgaard S."/>
            <person name="Isbrandt T."/>
            <person name="Kuo A."/>
            <person name="Sato A."/>
            <person name="Lyhne E.K."/>
            <person name="Kogle M.E."/>
            <person name="Wiebenga A."/>
            <person name="Kun R.S."/>
            <person name="Lubbers R.J."/>
            <person name="Makela M.R."/>
            <person name="Barry K."/>
            <person name="Chovatia M."/>
            <person name="Clum A."/>
            <person name="Daum C."/>
            <person name="Haridas S."/>
            <person name="He G."/>
            <person name="LaButti K."/>
            <person name="Lipzen A."/>
            <person name="Mondo S."/>
            <person name="Riley R."/>
            <person name="Salamov A."/>
            <person name="Simmons B.A."/>
            <person name="Magnuson J.K."/>
            <person name="Henrissat B."/>
            <person name="Mortensen U.H."/>
            <person name="Larsen T.O."/>
            <person name="Devries R.P."/>
            <person name="Grigoriev I.V."/>
            <person name="Machida M."/>
            <person name="Baker S.E."/>
            <person name="Andersen M.R."/>
        </authorList>
    </citation>
    <scope>NUCLEOTIDE SEQUENCE [LARGE SCALE GENOMIC DNA]</scope>
    <source>
        <strain evidence="2">IBT 14317</strain>
    </source>
</reference>
<dbReference type="OrthoDB" id="415532at2759"/>
<dbReference type="EMBL" id="ML735342">
    <property type="protein sequence ID" value="KAE8385198.1"/>
    <property type="molecule type" value="Genomic_DNA"/>
</dbReference>
<sequence length="525" mass="60539">MDSTFDVSEHWEFYLPGFTLPLDFIPFGGRQLFDYSKPSPQVVRNPQVNARQVFDGEIVARWRTEVSQNTTLDISEQMLNYVIAEVRHKALIFSETGAVTVYHGDVRALWSLEAILEKDFHPGSDDKVVDLLHPSMFPLLVNLQERLSKSGQGEVLPIPPSSGVLNRETSLLGGRIHKPYSQKFQWLPCNVKLLDGSGCKVTSYINNLYPQMLDCLYSTIEGLIGCAIPLWNMTLGPLGRKHRYQAIDLRIEYTKALYEPTPEDLRPEREPNEDEEDYRDRVSIWEKSMRVVQQPEPKTFSPKDIRCLDLRKDYKDKGLQVIVKIASIELTPEKPTYEGGSWHVEGQMNEHICATALFYFSSYNITDSRLAFRQESRYEEGDIGYEQDHIEWLVDIFGCEQNGPLLQEVGDVLCKEGRLLTFPNILQHRVRPFQLADPTKPGYYKIIALLLVYPNIQIISTENIPPQREDWLHKMDSSRTLELHNNVFNIGEAKEWRAELMEERKAFIDEHNSALAQETFSLCEH</sequence>
<dbReference type="Pfam" id="PF14033">
    <property type="entry name" value="DUF4246"/>
    <property type="match status" value="1"/>
</dbReference>
<dbReference type="AlphaFoldDB" id="A0A5N7BUC4"/>
<name>A0A5N7BUC4_PETAA</name>
<evidence type="ECO:0000313" key="2">
    <source>
        <dbReference type="EMBL" id="KAE8385198.1"/>
    </source>
</evidence>
<organism evidence="2">
    <name type="scientific">Petromyces alliaceus</name>
    <name type="common">Aspergillus alliaceus</name>
    <dbReference type="NCBI Taxonomy" id="209559"/>
    <lineage>
        <taxon>Eukaryota</taxon>
        <taxon>Fungi</taxon>
        <taxon>Dikarya</taxon>
        <taxon>Ascomycota</taxon>
        <taxon>Pezizomycotina</taxon>
        <taxon>Eurotiomycetes</taxon>
        <taxon>Eurotiomycetidae</taxon>
        <taxon>Eurotiales</taxon>
        <taxon>Aspergillaceae</taxon>
        <taxon>Aspergillus</taxon>
        <taxon>Aspergillus subgen. Circumdati</taxon>
    </lineage>
</organism>
<dbReference type="Proteomes" id="UP000326877">
    <property type="component" value="Unassembled WGS sequence"/>
</dbReference>
<dbReference type="PANTHER" id="PTHR33119:SF1">
    <property type="entry name" value="FE2OG DIOXYGENASE DOMAIN-CONTAINING PROTEIN"/>
    <property type="match status" value="1"/>
</dbReference>
<proteinExistence type="predicted"/>
<dbReference type="InterPro" id="IPR025340">
    <property type="entry name" value="DUF4246"/>
</dbReference>
<protein>
    <recommendedName>
        <fullName evidence="1">DUF4246 domain-containing protein</fullName>
    </recommendedName>
</protein>
<feature type="domain" description="DUF4246" evidence="1">
    <location>
        <begin position="77"/>
        <end position="473"/>
    </location>
</feature>
<dbReference type="PANTHER" id="PTHR33119">
    <property type="entry name" value="IFI3P"/>
    <property type="match status" value="1"/>
</dbReference>
<evidence type="ECO:0000259" key="1">
    <source>
        <dbReference type="Pfam" id="PF14033"/>
    </source>
</evidence>
<dbReference type="InterPro" id="IPR049192">
    <property type="entry name" value="DUF4246_C"/>
</dbReference>
<accession>A0A5N7BUC4</accession>